<evidence type="ECO:0000259" key="1">
    <source>
        <dbReference type="Pfam" id="PF14534"/>
    </source>
</evidence>
<dbReference type="InterPro" id="IPR032710">
    <property type="entry name" value="NTF2-like_dom_sf"/>
</dbReference>
<keyword evidence="2" id="KW-0413">Isomerase</keyword>
<dbReference type="InterPro" id="IPR027843">
    <property type="entry name" value="DUF4440"/>
</dbReference>
<keyword evidence="3" id="KW-1185">Reference proteome</keyword>
<reference evidence="2 3" key="1">
    <citation type="submission" date="2018-07" db="EMBL/GenBank/DDBJ databases">
        <title>Genomic Encyclopedia of Type Strains, Phase III (KMG-III): the genomes of soil and plant-associated and newly described type strains.</title>
        <authorList>
            <person name="Whitman W."/>
        </authorList>
    </citation>
    <scope>NUCLEOTIDE SEQUENCE [LARGE SCALE GENOMIC DNA]</scope>
    <source>
        <strain evidence="2 3">CECT 8575</strain>
    </source>
</reference>
<name>A0A368VW46_9ACTN</name>
<proteinExistence type="predicted"/>
<dbReference type="RefSeq" id="WP_114451882.1">
    <property type="nucleotide sequence ID" value="NZ_QPJC01000002.1"/>
</dbReference>
<dbReference type="OrthoDB" id="884581at2"/>
<sequence>MADRDRCAQVRDVVQSWAAAEGSGDAATLRTLLTDDFTGIGPHGFVLDKQQWVARYNAGELVNEEFAVDETAVRTYTSTAIAVGVQNQQATYRGHSVDGSFRLSAVLVDGDRGWSIAHIQLSNLPSR</sequence>
<dbReference type="SUPFAM" id="SSF54427">
    <property type="entry name" value="NTF2-like"/>
    <property type="match status" value="1"/>
</dbReference>
<dbReference type="Gene3D" id="3.10.450.50">
    <property type="match status" value="1"/>
</dbReference>
<evidence type="ECO:0000313" key="3">
    <source>
        <dbReference type="Proteomes" id="UP000253495"/>
    </source>
</evidence>
<comment type="caution">
    <text evidence="2">The sequence shown here is derived from an EMBL/GenBank/DDBJ whole genome shotgun (WGS) entry which is preliminary data.</text>
</comment>
<gene>
    <name evidence="2" type="ORF">DFQ14_102365</name>
</gene>
<accession>A0A368VW46</accession>
<organism evidence="2 3">
    <name type="scientific">Halopolyspora algeriensis</name>
    <dbReference type="NCBI Taxonomy" id="1500506"/>
    <lineage>
        <taxon>Bacteria</taxon>
        <taxon>Bacillati</taxon>
        <taxon>Actinomycetota</taxon>
        <taxon>Actinomycetes</taxon>
        <taxon>Actinomycetes incertae sedis</taxon>
        <taxon>Halopolyspora</taxon>
    </lineage>
</organism>
<protein>
    <submittedName>
        <fullName evidence="2">Ketosteroid isomerase-like protein</fullName>
    </submittedName>
</protein>
<dbReference type="AlphaFoldDB" id="A0A368VW46"/>
<dbReference type="GO" id="GO:0016853">
    <property type="term" value="F:isomerase activity"/>
    <property type="evidence" value="ECO:0007669"/>
    <property type="project" value="UniProtKB-KW"/>
</dbReference>
<dbReference type="Pfam" id="PF14534">
    <property type="entry name" value="DUF4440"/>
    <property type="match status" value="1"/>
</dbReference>
<feature type="domain" description="DUF4440" evidence="1">
    <location>
        <begin position="10"/>
        <end position="116"/>
    </location>
</feature>
<evidence type="ECO:0000313" key="2">
    <source>
        <dbReference type="EMBL" id="RCW46063.1"/>
    </source>
</evidence>
<dbReference type="Proteomes" id="UP000253495">
    <property type="component" value="Unassembled WGS sequence"/>
</dbReference>
<dbReference type="EMBL" id="QPJC01000002">
    <property type="protein sequence ID" value="RCW46063.1"/>
    <property type="molecule type" value="Genomic_DNA"/>
</dbReference>